<evidence type="ECO:0000256" key="2">
    <source>
        <dbReference type="ARBA" id="ARBA00029447"/>
    </source>
</evidence>
<dbReference type="Proteomes" id="UP000433181">
    <property type="component" value="Unassembled WGS sequence"/>
</dbReference>
<dbReference type="PROSITE" id="PS50111">
    <property type="entry name" value="CHEMOTAXIS_TRANSDUC_2"/>
    <property type="match status" value="1"/>
</dbReference>
<dbReference type="PANTHER" id="PTHR32089:SF112">
    <property type="entry name" value="LYSOZYME-LIKE PROTEIN-RELATED"/>
    <property type="match status" value="1"/>
</dbReference>
<dbReference type="SMART" id="SM00304">
    <property type="entry name" value="HAMP"/>
    <property type="match status" value="1"/>
</dbReference>
<dbReference type="Gene3D" id="3.30.450.20">
    <property type="entry name" value="PAS domain"/>
    <property type="match status" value="2"/>
</dbReference>
<keyword evidence="5" id="KW-0472">Membrane</keyword>
<feature type="coiled-coil region" evidence="4">
    <location>
        <begin position="461"/>
        <end position="491"/>
    </location>
</feature>
<dbReference type="Pfam" id="PF00672">
    <property type="entry name" value="HAMP"/>
    <property type="match status" value="1"/>
</dbReference>
<dbReference type="InterPro" id="IPR003660">
    <property type="entry name" value="HAMP_dom"/>
</dbReference>
<comment type="caution">
    <text evidence="8">The sequence shown here is derived from an EMBL/GenBank/DDBJ whole genome shotgun (WGS) entry which is preliminary data.</text>
</comment>
<proteinExistence type="inferred from homology"/>
<dbReference type="GO" id="GO:0007165">
    <property type="term" value="P:signal transduction"/>
    <property type="evidence" value="ECO:0007669"/>
    <property type="project" value="UniProtKB-KW"/>
</dbReference>
<evidence type="ECO:0000256" key="1">
    <source>
        <dbReference type="ARBA" id="ARBA00023224"/>
    </source>
</evidence>
<dbReference type="GeneID" id="96779674"/>
<dbReference type="EMBL" id="VUNR01000031">
    <property type="protein sequence ID" value="MSU09724.1"/>
    <property type="molecule type" value="Genomic_DNA"/>
</dbReference>
<sequence>MEKNSLKSVFVFSIIAVSVVLLGILTFVNARQLSSNMEDGVYNMLKARADYEAKQLQDRLDVVGGRTEGLGHLMAAQPEHDFDLAFAYIHKVIESDPIVFGCGLWYAPNALPDQGKWFGPYLYKDDSGKIVKTMDYSTDEYDYTQFAWYKASIKGEPRVFWDEPAYDPVTDTSMMSSSYPIVHNGVVEGVVTVDIGMKELEDYVRSIKIGENGYAFVVTQSGMMVAYKDSAMNMKDKLQENGNADLAALGNRIMSVGQSGEDAAFESGALGADSYLAAVPIGDTGLKLVAVAPVSDYSGSIYNAIIISVLLSLVVIVLICVVMIAIFHRRIDAPIRRLMGGAQTMAEGDLNVQMLYDQDDEIGDLGKSMEKMAGNIREMIQQVDSVAQQVSAASEELYATAENSAVHLNEISNVVNLVSSGAKQQENQVIDAVASMQSMGDHIAGINSVIADTREATNESIAAMSANKEAVEQAIRQMESVNSRIGEAQSAMAALGAHSQEIGNIVETISNIASQTNLLALNAAIEAARAGEQGRGFAVVAEEVRKLAEQSQEAAERVAELIHTSSEYTEKALAGMKSSTTEVVRGTAAINHTGELFSQLVEHIKQVSEGMDNVCSQMNEILRGNQEVLRTSEDLKHIAEETATEAENISVSVSNQQNSQADITSASQSLAGLAQDLQGLIGRFKI</sequence>
<evidence type="ECO:0000313" key="8">
    <source>
        <dbReference type="EMBL" id="MSU09724.1"/>
    </source>
</evidence>
<keyword evidence="5" id="KW-1133">Transmembrane helix</keyword>
<keyword evidence="9" id="KW-1185">Reference proteome</keyword>
<keyword evidence="5" id="KW-0812">Transmembrane</keyword>
<dbReference type="InterPro" id="IPR029151">
    <property type="entry name" value="Sensor-like_sf"/>
</dbReference>
<dbReference type="AlphaFoldDB" id="A0A6I2UJG0"/>
<dbReference type="PANTHER" id="PTHR32089">
    <property type="entry name" value="METHYL-ACCEPTING CHEMOTAXIS PROTEIN MCPB"/>
    <property type="match status" value="1"/>
</dbReference>
<dbReference type="Gene3D" id="1.10.287.950">
    <property type="entry name" value="Methyl-accepting chemotaxis protein"/>
    <property type="match status" value="1"/>
</dbReference>
<dbReference type="SUPFAM" id="SSF58104">
    <property type="entry name" value="Methyl-accepting chemotaxis protein (MCP) signaling domain"/>
    <property type="match status" value="1"/>
</dbReference>
<evidence type="ECO:0000313" key="9">
    <source>
        <dbReference type="Proteomes" id="UP000433181"/>
    </source>
</evidence>
<feature type="transmembrane region" description="Helical" evidence="5">
    <location>
        <begin position="9"/>
        <end position="28"/>
    </location>
</feature>
<feature type="domain" description="HAMP" evidence="7">
    <location>
        <begin position="329"/>
        <end position="381"/>
    </location>
</feature>
<feature type="transmembrane region" description="Helical" evidence="5">
    <location>
        <begin position="301"/>
        <end position="327"/>
    </location>
</feature>
<evidence type="ECO:0000256" key="4">
    <source>
        <dbReference type="SAM" id="Coils"/>
    </source>
</evidence>
<protein>
    <submittedName>
        <fullName evidence="8">Methyl-accepting chemotaxis protein</fullName>
    </submittedName>
</protein>
<keyword evidence="1 3" id="KW-0807">Transducer</keyword>
<comment type="similarity">
    <text evidence="2">Belongs to the methyl-accepting chemotaxis (MCP) protein family.</text>
</comment>
<dbReference type="GO" id="GO:0016020">
    <property type="term" value="C:membrane"/>
    <property type="evidence" value="ECO:0007669"/>
    <property type="project" value="InterPro"/>
</dbReference>
<dbReference type="SUPFAM" id="SSF103190">
    <property type="entry name" value="Sensory domain-like"/>
    <property type="match status" value="1"/>
</dbReference>
<keyword evidence="4" id="KW-0175">Coiled coil</keyword>
<dbReference type="CDD" id="cd12913">
    <property type="entry name" value="PDC1_MCP_like"/>
    <property type="match status" value="1"/>
</dbReference>
<evidence type="ECO:0000259" key="6">
    <source>
        <dbReference type="PROSITE" id="PS50111"/>
    </source>
</evidence>
<evidence type="ECO:0000256" key="5">
    <source>
        <dbReference type="SAM" id="Phobius"/>
    </source>
</evidence>
<evidence type="ECO:0000259" key="7">
    <source>
        <dbReference type="PROSITE" id="PS50885"/>
    </source>
</evidence>
<accession>A0A6I2UJG0</accession>
<evidence type="ECO:0000256" key="3">
    <source>
        <dbReference type="PROSITE-ProRule" id="PRU00284"/>
    </source>
</evidence>
<dbReference type="InterPro" id="IPR004089">
    <property type="entry name" value="MCPsignal_dom"/>
</dbReference>
<organism evidence="8 9">
    <name type="scientific">Anaerovibrio slackiae</name>
    <dbReference type="NCBI Taxonomy" id="2652309"/>
    <lineage>
        <taxon>Bacteria</taxon>
        <taxon>Bacillati</taxon>
        <taxon>Bacillota</taxon>
        <taxon>Negativicutes</taxon>
        <taxon>Selenomonadales</taxon>
        <taxon>Selenomonadaceae</taxon>
        <taxon>Anaerovibrio</taxon>
    </lineage>
</organism>
<dbReference type="CDD" id="cd11386">
    <property type="entry name" value="MCP_signal"/>
    <property type="match status" value="1"/>
</dbReference>
<dbReference type="CDD" id="cd12912">
    <property type="entry name" value="PDC2_MCP_like"/>
    <property type="match status" value="1"/>
</dbReference>
<dbReference type="RefSeq" id="WP_154407891.1">
    <property type="nucleotide sequence ID" value="NZ_VUNR01000031.1"/>
</dbReference>
<dbReference type="SMART" id="SM00283">
    <property type="entry name" value="MA"/>
    <property type="match status" value="1"/>
</dbReference>
<name>A0A6I2UJG0_9FIRM</name>
<dbReference type="CDD" id="cd06225">
    <property type="entry name" value="HAMP"/>
    <property type="match status" value="1"/>
</dbReference>
<dbReference type="PROSITE" id="PS50885">
    <property type="entry name" value="HAMP"/>
    <property type="match status" value="1"/>
</dbReference>
<dbReference type="Pfam" id="PF22673">
    <property type="entry name" value="MCP-like_PDC_1"/>
    <property type="match status" value="1"/>
</dbReference>
<gene>
    <name evidence="8" type="ORF">FYJ84_12125</name>
</gene>
<feature type="domain" description="Methyl-accepting transducer" evidence="6">
    <location>
        <begin position="400"/>
        <end position="650"/>
    </location>
</feature>
<dbReference type="Pfam" id="PF00015">
    <property type="entry name" value="MCPsignal"/>
    <property type="match status" value="1"/>
</dbReference>
<reference evidence="8 9" key="1">
    <citation type="submission" date="2019-08" db="EMBL/GenBank/DDBJ databases">
        <title>In-depth cultivation of the pig gut microbiome towards novel bacterial diversity and tailored functional studies.</title>
        <authorList>
            <person name="Wylensek D."/>
            <person name="Hitch T.C.A."/>
            <person name="Clavel T."/>
        </authorList>
    </citation>
    <scope>NUCLEOTIDE SEQUENCE [LARGE SCALE GENOMIC DNA]</scope>
    <source>
        <strain evidence="8 9">WCA-693-APC-5D-A</strain>
    </source>
</reference>
<dbReference type="Gene3D" id="6.10.340.10">
    <property type="match status" value="1"/>
</dbReference>